<organism evidence="1">
    <name type="scientific">Desulfofervidus auxilii</name>
    <dbReference type="NCBI Taxonomy" id="1621989"/>
    <lineage>
        <taxon>Bacteria</taxon>
        <taxon>Pseudomonadati</taxon>
        <taxon>Thermodesulfobacteriota</taxon>
        <taxon>Candidatus Desulfofervidia</taxon>
        <taxon>Candidatus Desulfofervidales</taxon>
        <taxon>Candidatus Desulfofervidaceae</taxon>
        <taxon>Candidatus Desulfofervidus</taxon>
    </lineage>
</organism>
<dbReference type="EMBL" id="DRIH01000047">
    <property type="protein sequence ID" value="HEC67462.1"/>
    <property type="molecule type" value="Genomic_DNA"/>
</dbReference>
<evidence type="ECO:0000313" key="1">
    <source>
        <dbReference type="EMBL" id="HEC67462.1"/>
    </source>
</evidence>
<comment type="caution">
    <text evidence="1">The sequence shown here is derived from an EMBL/GenBank/DDBJ whole genome shotgun (WGS) entry which is preliminary data.</text>
</comment>
<accession>A0A7C1VMX7</accession>
<reference evidence="1" key="1">
    <citation type="journal article" date="2020" name="mSystems">
        <title>Genome- and Community-Level Interaction Insights into Carbon Utilization and Element Cycling Functions of Hydrothermarchaeota in Hydrothermal Sediment.</title>
        <authorList>
            <person name="Zhou Z."/>
            <person name="Liu Y."/>
            <person name="Xu W."/>
            <person name="Pan J."/>
            <person name="Luo Z.H."/>
            <person name="Li M."/>
        </authorList>
    </citation>
    <scope>NUCLEOTIDE SEQUENCE [LARGE SCALE GENOMIC DNA]</scope>
    <source>
        <strain evidence="1">HyVt-389</strain>
    </source>
</reference>
<dbReference type="AlphaFoldDB" id="A0A7C1VMX7"/>
<sequence length="118" mass="13531">MKEIRSLLIVFLLPSIVFAGGFNIISNGKSGWGHYDEQSGNYYIYYEDGSYIDGHISPSGHFRQMDNRNNVSIGYYDRESGNFYIDGEYGVIEGSGNYYKYDGDELTEHGVIIWDQRN</sequence>
<name>A0A7C1VMX7_DESA2</name>
<protein>
    <submittedName>
        <fullName evidence="1">Uncharacterized protein</fullName>
    </submittedName>
</protein>
<dbReference type="Proteomes" id="UP000885738">
    <property type="component" value="Unassembled WGS sequence"/>
</dbReference>
<proteinExistence type="predicted"/>
<gene>
    <name evidence="1" type="ORF">ENI35_01390</name>
</gene>